<name>A0A561TH98_9ACTN</name>
<feature type="compositionally biased region" description="Acidic residues" evidence="1">
    <location>
        <begin position="22"/>
        <end position="33"/>
    </location>
</feature>
<evidence type="ECO:0000313" key="3">
    <source>
        <dbReference type="Proteomes" id="UP000316603"/>
    </source>
</evidence>
<gene>
    <name evidence="2" type="ORF">FHX78_113464</name>
</gene>
<comment type="caution">
    <text evidence="2">The sequence shown here is derived from an EMBL/GenBank/DDBJ whole genome shotgun (WGS) entry which is preliminary data.</text>
</comment>
<protein>
    <submittedName>
        <fullName evidence="2">Uncharacterized protein</fullName>
    </submittedName>
</protein>
<accession>A0A561TH98</accession>
<feature type="compositionally biased region" description="Basic and acidic residues" evidence="1">
    <location>
        <begin position="50"/>
        <end position="69"/>
    </location>
</feature>
<dbReference type="EMBL" id="VIWV01000001">
    <property type="protein sequence ID" value="TWF86496.1"/>
    <property type="molecule type" value="Genomic_DNA"/>
</dbReference>
<evidence type="ECO:0000313" key="2">
    <source>
        <dbReference type="EMBL" id="TWF86496.1"/>
    </source>
</evidence>
<dbReference type="Proteomes" id="UP000316603">
    <property type="component" value="Unassembled WGS sequence"/>
</dbReference>
<feature type="region of interest" description="Disordered" evidence="1">
    <location>
        <begin position="1"/>
        <end position="87"/>
    </location>
</feature>
<evidence type="ECO:0000256" key="1">
    <source>
        <dbReference type="SAM" id="MobiDB-lite"/>
    </source>
</evidence>
<keyword evidence="3" id="KW-1185">Reference proteome</keyword>
<sequence>MADSHGRASMAAEEDGRRGTDDGEGGDGPVLDEDVSRAAETAEPSARARMPAERRRREGPEPQPRRSDEPPVGWFFGTSRRRGWRRR</sequence>
<dbReference type="AlphaFoldDB" id="A0A561TH98"/>
<organism evidence="2 3">
    <name type="scientific">Streptomyces capillispiralis</name>
    <dbReference type="NCBI Taxonomy" id="68182"/>
    <lineage>
        <taxon>Bacteria</taxon>
        <taxon>Bacillati</taxon>
        <taxon>Actinomycetota</taxon>
        <taxon>Actinomycetes</taxon>
        <taxon>Kitasatosporales</taxon>
        <taxon>Streptomycetaceae</taxon>
        <taxon>Streptomyces</taxon>
    </lineage>
</organism>
<proteinExistence type="predicted"/>
<reference evidence="2 3" key="1">
    <citation type="submission" date="2019-06" db="EMBL/GenBank/DDBJ databases">
        <title>Sequencing the genomes of 1000 actinobacteria strains.</title>
        <authorList>
            <person name="Klenk H.-P."/>
        </authorList>
    </citation>
    <scope>NUCLEOTIDE SEQUENCE [LARGE SCALE GENOMIC DNA]</scope>
    <source>
        <strain evidence="2 3">DSM 41695</strain>
    </source>
</reference>